<accession>A0ABQ2TEQ6</accession>
<name>A0ABQ2TEQ6_STRBA</name>
<dbReference type="EMBL" id="BMSZ01000014">
    <property type="protein sequence ID" value="GGS67003.1"/>
    <property type="molecule type" value="Genomic_DNA"/>
</dbReference>
<protein>
    <submittedName>
        <fullName evidence="1">Uncharacterized protein</fullName>
    </submittedName>
</protein>
<dbReference type="Proteomes" id="UP000659767">
    <property type="component" value="Unassembled WGS sequence"/>
</dbReference>
<evidence type="ECO:0000313" key="1">
    <source>
        <dbReference type="EMBL" id="GGS67003.1"/>
    </source>
</evidence>
<proteinExistence type="predicted"/>
<organism evidence="1 2">
    <name type="scientific">Streptomyces badius</name>
    <dbReference type="NCBI Taxonomy" id="1941"/>
    <lineage>
        <taxon>Bacteria</taxon>
        <taxon>Bacillati</taxon>
        <taxon>Actinomycetota</taxon>
        <taxon>Actinomycetes</taxon>
        <taxon>Kitasatosporales</taxon>
        <taxon>Streptomycetaceae</taxon>
        <taxon>Streptomyces</taxon>
    </lineage>
</organism>
<keyword evidence="2" id="KW-1185">Reference proteome</keyword>
<comment type="caution">
    <text evidence="1">The sequence shown here is derived from an EMBL/GenBank/DDBJ whole genome shotgun (WGS) entry which is preliminary data.</text>
</comment>
<gene>
    <name evidence="1" type="ORF">GCM10010253_47310</name>
</gene>
<sequence length="61" mass="6854">MQELAEGALGGVVVGHGAIGPYGAVGWTVRVWEAALAFWPPCTAYQRRVEREIRLFRLERR</sequence>
<reference evidence="2" key="1">
    <citation type="journal article" date="2019" name="Int. J. Syst. Evol. Microbiol.">
        <title>The Global Catalogue of Microorganisms (GCM) 10K type strain sequencing project: providing services to taxonomists for standard genome sequencing and annotation.</title>
        <authorList>
            <consortium name="The Broad Institute Genomics Platform"/>
            <consortium name="The Broad Institute Genome Sequencing Center for Infectious Disease"/>
            <person name="Wu L."/>
            <person name="Ma J."/>
        </authorList>
    </citation>
    <scope>NUCLEOTIDE SEQUENCE [LARGE SCALE GENOMIC DNA]</scope>
    <source>
        <strain evidence="2">JCM 4350</strain>
    </source>
</reference>
<evidence type="ECO:0000313" key="2">
    <source>
        <dbReference type="Proteomes" id="UP000659767"/>
    </source>
</evidence>